<keyword evidence="3" id="KW-1185">Reference proteome</keyword>
<comment type="caution">
    <text evidence="2">The sequence shown here is derived from an EMBL/GenBank/DDBJ whole genome shotgun (WGS) entry which is preliminary data.</text>
</comment>
<dbReference type="EMBL" id="JANAVB010033820">
    <property type="protein sequence ID" value="KAJ6807483.1"/>
    <property type="molecule type" value="Genomic_DNA"/>
</dbReference>
<sequence>MGRLFFDYDSSWVDSQIYYLPSITLSKASVLAGYHSTLWARAQDISLRLQRMRRRPGRIPSTGQL</sequence>
<dbReference type="Proteomes" id="UP001140949">
    <property type="component" value="Unassembled WGS sequence"/>
</dbReference>
<reference evidence="2" key="2">
    <citation type="submission" date="2023-04" db="EMBL/GenBank/DDBJ databases">
        <authorList>
            <person name="Bruccoleri R.E."/>
            <person name="Oakeley E.J."/>
            <person name="Faust A.-M."/>
            <person name="Dessus-Babus S."/>
            <person name="Altorfer M."/>
            <person name="Burckhardt D."/>
            <person name="Oertli M."/>
            <person name="Naumann U."/>
            <person name="Petersen F."/>
            <person name="Wong J."/>
        </authorList>
    </citation>
    <scope>NUCLEOTIDE SEQUENCE</scope>
    <source>
        <strain evidence="2">GSM-AAB239-AS_SAM_17_03QT</strain>
        <tissue evidence="2">Leaf</tissue>
    </source>
</reference>
<name>A0AAX6IDK8_IRIPA</name>
<evidence type="ECO:0000313" key="3">
    <source>
        <dbReference type="Proteomes" id="UP001140949"/>
    </source>
</evidence>
<evidence type="ECO:0000313" key="1">
    <source>
        <dbReference type="EMBL" id="KAJ6807483.1"/>
    </source>
</evidence>
<dbReference type="AlphaFoldDB" id="A0AAX6IDK8"/>
<accession>A0AAX6IDK8</accession>
<organism evidence="2 3">
    <name type="scientific">Iris pallida</name>
    <name type="common">Sweet iris</name>
    <dbReference type="NCBI Taxonomy" id="29817"/>
    <lineage>
        <taxon>Eukaryota</taxon>
        <taxon>Viridiplantae</taxon>
        <taxon>Streptophyta</taxon>
        <taxon>Embryophyta</taxon>
        <taxon>Tracheophyta</taxon>
        <taxon>Spermatophyta</taxon>
        <taxon>Magnoliopsida</taxon>
        <taxon>Liliopsida</taxon>
        <taxon>Asparagales</taxon>
        <taxon>Iridaceae</taxon>
        <taxon>Iridoideae</taxon>
        <taxon>Irideae</taxon>
        <taxon>Iris</taxon>
    </lineage>
</organism>
<protein>
    <submittedName>
        <fullName evidence="2">Uncharacterized protein</fullName>
    </submittedName>
</protein>
<evidence type="ECO:0000313" key="2">
    <source>
        <dbReference type="EMBL" id="KAJ6851158.1"/>
    </source>
</evidence>
<proteinExistence type="predicted"/>
<dbReference type="EMBL" id="JANAVB010002395">
    <property type="protein sequence ID" value="KAJ6851158.1"/>
    <property type="molecule type" value="Genomic_DNA"/>
</dbReference>
<reference evidence="2" key="1">
    <citation type="journal article" date="2023" name="GigaByte">
        <title>Genome assembly of the bearded iris, Iris pallida Lam.</title>
        <authorList>
            <person name="Bruccoleri R.E."/>
            <person name="Oakeley E.J."/>
            <person name="Faust A.M.E."/>
            <person name="Altorfer M."/>
            <person name="Dessus-Babus S."/>
            <person name="Burckhardt D."/>
            <person name="Oertli M."/>
            <person name="Naumann U."/>
            <person name="Petersen F."/>
            <person name="Wong J."/>
        </authorList>
    </citation>
    <scope>NUCLEOTIDE SEQUENCE</scope>
    <source>
        <strain evidence="2">GSM-AAB239-AS_SAM_17_03QT</strain>
    </source>
</reference>
<gene>
    <name evidence="1" type="ORF">M6B38_170370</name>
    <name evidence="2" type="ORF">M6B38_260805</name>
</gene>